<dbReference type="GO" id="GO:0044183">
    <property type="term" value="F:protein folding chaperone"/>
    <property type="evidence" value="ECO:0007669"/>
    <property type="project" value="TreeGrafter"/>
</dbReference>
<evidence type="ECO:0000313" key="9">
    <source>
        <dbReference type="EMBL" id="GAV66516.1"/>
    </source>
</evidence>
<dbReference type="Pfam" id="PF05697">
    <property type="entry name" value="Trigger_N"/>
    <property type="match status" value="1"/>
</dbReference>
<dbReference type="InterPro" id="IPR008881">
    <property type="entry name" value="Trigger_fac_ribosome-bd_bac"/>
</dbReference>
<sequence>MEIAVKTQFMGLKPKIGSYKQSVAFCVPSLSCKRVCFSSHTGYNARGIWRRASHAHKCCSAVGVVLSGVEDFEVLPSQFGDFIVTSTGTNKARELKISIEVLGMKTRAIFDDVFDKMVAAAQPIPGFRRVKGGKTPDIPRDILLEILGPSKVYKQVIKKVINSIVAEYVEKENLKVSTDLRVEQSYEDLEDTFEPGENFSFDAVIQLQETS</sequence>
<organism evidence="9 10">
    <name type="scientific">Cephalotus follicularis</name>
    <name type="common">Albany pitcher plant</name>
    <dbReference type="NCBI Taxonomy" id="3775"/>
    <lineage>
        <taxon>Eukaryota</taxon>
        <taxon>Viridiplantae</taxon>
        <taxon>Streptophyta</taxon>
        <taxon>Embryophyta</taxon>
        <taxon>Tracheophyta</taxon>
        <taxon>Spermatophyta</taxon>
        <taxon>Magnoliopsida</taxon>
        <taxon>eudicotyledons</taxon>
        <taxon>Gunneridae</taxon>
        <taxon>Pentapetalae</taxon>
        <taxon>rosids</taxon>
        <taxon>fabids</taxon>
        <taxon>Oxalidales</taxon>
        <taxon>Cephalotaceae</taxon>
        <taxon>Cephalotus</taxon>
    </lineage>
</organism>
<dbReference type="FunFam" id="3.30.70.1050:FF:000004">
    <property type="entry name" value="Trigger factor"/>
    <property type="match status" value="1"/>
</dbReference>
<dbReference type="InterPro" id="IPR036611">
    <property type="entry name" value="Trigger_fac_ribosome-bd_sf"/>
</dbReference>
<evidence type="ECO:0000313" key="10">
    <source>
        <dbReference type="Proteomes" id="UP000187406"/>
    </source>
</evidence>
<dbReference type="GO" id="GO:0003755">
    <property type="term" value="F:peptidyl-prolyl cis-trans isomerase activity"/>
    <property type="evidence" value="ECO:0007669"/>
    <property type="project" value="UniProtKB-KW"/>
</dbReference>
<dbReference type="Proteomes" id="UP000187406">
    <property type="component" value="Unassembled WGS sequence"/>
</dbReference>
<proteinExistence type="inferred from homology"/>
<protein>
    <recommendedName>
        <fullName evidence="3">peptidylprolyl isomerase</fullName>
        <ecNumber evidence="3">5.2.1.8</ecNumber>
    </recommendedName>
</protein>
<name>A0A1Q3BEQ9_CEPFO</name>
<dbReference type="GO" id="GO:0051083">
    <property type="term" value="P:'de novo' cotranslational protein folding"/>
    <property type="evidence" value="ECO:0007669"/>
    <property type="project" value="TreeGrafter"/>
</dbReference>
<dbReference type="OrthoDB" id="1881930at2759"/>
<dbReference type="GO" id="GO:0043335">
    <property type="term" value="P:protein unfolding"/>
    <property type="evidence" value="ECO:0007669"/>
    <property type="project" value="TreeGrafter"/>
</dbReference>
<keyword evidence="4" id="KW-0697">Rotamase</keyword>
<evidence type="ECO:0000256" key="2">
    <source>
        <dbReference type="ARBA" id="ARBA00005464"/>
    </source>
</evidence>
<comment type="similarity">
    <text evidence="2">Belongs to the FKBP-type PPIase family. Tig subfamily.</text>
</comment>
<comment type="function">
    <text evidence="7">Involved in protein export. Acts as a chaperone by maintaining the newly synthesized protein in an open conformation. Functions as a peptidyl-prolyl cis-trans isomerase.</text>
</comment>
<dbReference type="EMBL" id="BDDD01000485">
    <property type="protein sequence ID" value="GAV66516.1"/>
    <property type="molecule type" value="Genomic_DNA"/>
</dbReference>
<evidence type="ECO:0000256" key="4">
    <source>
        <dbReference type="ARBA" id="ARBA00023110"/>
    </source>
</evidence>
<evidence type="ECO:0000256" key="3">
    <source>
        <dbReference type="ARBA" id="ARBA00013194"/>
    </source>
</evidence>
<dbReference type="SUPFAM" id="SSF102735">
    <property type="entry name" value="Trigger factor ribosome-binding domain"/>
    <property type="match status" value="1"/>
</dbReference>
<evidence type="ECO:0000259" key="8">
    <source>
        <dbReference type="Pfam" id="PF05697"/>
    </source>
</evidence>
<dbReference type="InParanoid" id="A0A1Q3BEQ9"/>
<dbReference type="PANTHER" id="PTHR30560:SF5">
    <property type="entry name" value="OS09G0515400 PROTEIN"/>
    <property type="match status" value="1"/>
</dbReference>
<comment type="catalytic activity">
    <reaction evidence="1">
        <text>[protein]-peptidylproline (omega=180) = [protein]-peptidylproline (omega=0)</text>
        <dbReference type="Rhea" id="RHEA:16237"/>
        <dbReference type="Rhea" id="RHEA-COMP:10747"/>
        <dbReference type="Rhea" id="RHEA-COMP:10748"/>
        <dbReference type="ChEBI" id="CHEBI:83833"/>
        <dbReference type="ChEBI" id="CHEBI:83834"/>
        <dbReference type="EC" id="5.2.1.8"/>
    </reaction>
</comment>
<evidence type="ECO:0000256" key="7">
    <source>
        <dbReference type="ARBA" id="ARBA00024849"/>
    </source>
</evidence>
<dbReference type="EC" id="5.2.1.8" evidence="3"/>
<comment type="caution">
    <text evidence="9">The sequence shown here is derived from an EMBL/GenBank/DDBJ whole genome shotgun (WGS) entry which is preliminary data.</text>
</comment>
<evidence type="ECO:0000256" key="1">
    <source>
        <dbReference type="ARBA" id="ARBA00000971"/>
    </source>
</evidence>
<dbReference type="PANTHER" id="PTHR30560">
    <property type="entry name" value="TRIGGER FACTOR CHAPERONE AND PEPTIDYL-PROLYL CIS/TRANS ISOMERASE"/>
    <property type="match status" value="1"/>
</dbReference>
<dbReference type="STRING" id="3775.A0A1Q3BEQ9"/>
<dbReference type="AlphaFoldDB" id="A0A1Q3BEQ9"/>
<keyword evidence="6" id="KW-0413">Isomerase</keyword>
<dbReference type="InterPro" id="IPR005215">
    <property type="entry name" value="Trig_fac"/>
</dbReference>
<dbReference type="Gene3D" id="3.30.70.1050">
    <property type="entry name" value="Trigger factor ribosome-binding domain"/>
    <property type="match status" value="1"/>
</dbReference>
<reference evidence="10" key="1">
    <citation type="submission" date="2016-04" db="EMBL/GenBank/DDBJ databases">
        <title>Cephalotus genome sequencing.</title>
        <authorList>
            <person name="Fukushima K."/>
            <person name="Hasebe M."/>
            <person name="Fang X."/>
        </authorList>
    </citation>
    <scope>NUCLEOTIDE SEQUENCE [LARGE SCALE GENOMIC DNA]</scope>
    <source>
        <strain evidence="10">cv. St1</strain>
    </source>
</reference>
<gene>
    <name evidence="9" type="ORF">CFOL_v3_10026</name>
</gene>
<keyword evidence="5" id="KW-0143">Chaperone</keyword>
<feature type="domain" description="Trigger factor ribosome-binding bacterial" evidence="8">
    <location>
        <begin position="90"/>
        <end position="207"/>
    </location>
</feature>
<evidence type="ECO:0000256" key="6">
    <source>
        <dbReference type="ARBA" id="ARBA00023235"/>
    </source>
</evidence>
<dbReference type="GO" id="GO:0015031">
    <property type="term" value="P:protein transport"/>
    <property type="evidence" value="ECO:0007669"/>
    <property type="project" value="InterPro"/>
</dbReference>
<evidence type="ECO:0000256" key="5">
    <source>
        <dbReference type="ARBA" id="ARBA00023186"/>
    </source>
</evidence>
<dbReference type="GO" id="GO:0043022">
    <property type="term" value="F:ribosome binding"/>
    <property type="evidence" value="ECO:0007669"/>
    <property type="project" value="TreeGrafter"/>
</dbReference>
<keyword evidence="10" id="KW-1185">Reference proteome</keyword>
<accession>A0A1Q3BEQ9</accession>
<dbReference type="FunCoup" id="A0A1Q3BEQ9">
    <property type="interactions" value="1613"/>
</dbReference>
<feature type="non-terminal residue" evidence="9">
    <location>
        <position position="211"/>
    </location>
</feature>